<feature type="region of interest" description="Disordered" evidence="1">
    <location>
        <begin position="1"/>
        <end position="52"/>
    </location>
</feature>
<comment type="caution">
    <text evidence="2">The sequence shown here is derived from an EMBL/GenBank/DDBJ whole genome shotgun (WGS) entry which is preliminary data.</text>
</comment>
<organism evidence="2 3">
    <name type="scientific">Brassica napus</name>
    <name type="common">Rape</name>
    <dbReference type="NCBI Taxonomy" id="3708"/>
    <lineage>
        <taxon>Eukaryota</taxon>
        <taxon>Viridiplantae</taxon>
        <taxon>Streptophyta</taxon>
        <taxon>Embryophyta</taxon>
        <taxon>Tracheophyta</taxon>
        <taxon>Spermatophyta</taxon>
        <taxon>Magnoliopsida</taxon>
        <taxon>eudicotyledons</taxon>
        <taxon>Gunneridae</taxon>
        <taxon>Pentapetalae</taxon>
        <taxon>rosids</taxon>
        <taxon>malvids</taxon>
        <taxon>Brassicales</taxon>
        <taxon>Brassicaceae</taxon>
        <taxon>Brassiceae</taxon>
        <taxon>Brassica</taxon>
    </lineage>
</organism>
<feature type="non-terminal residue" evidence="2">
    <location>
        <position position="256"/>
    </location>
</feature>
<dbReference type="Proteomes" id="UP000824890">
    <property type="component" value="Unassembled WGS sequence"/>
</dbReference>
<evidence type="ECO:0000256" key="1">
    <source>
        <dbReference type="SAM" id="MobiDB-lite"/>
    </source>
</evidence>
<evidence type="ECO:0008006" key="4">
    <source>
        <dbReference type="Google" id="ProtNLM"/>
    </source>
</evidence>
<evidence type="ECO:0000313" key="3">
    <source>
        <dbReference type="Proteomes" id="UP000824890"/>
    </source>
</evidence>
<proteinExistence type="predicted"/>
<protein>
    <recommendedName>
        <fullName evidence="4">DUF4283 domain-containing protein</fullName>
    </recommendedName>
</protein>
<feature type="compositionally biased region" description="Acidic residues" evidence="1">
    <location>
        <begin position="204"/>
        <end position="218"/>
    </location>
</feature>
<evidence type="ECO:0000313" key="2">
    <source>
        <dbReference type="EMBL" id="KAH0936518.1"/>
    </source>
</evidence>
<name>A0ABQ8E6M9_BRANA</name>
<gene>
    <name evidence="2" type="ORF">HID58_013635</name>
</gene>
<sequence>MESMATETLGDGDKSRDSRALSAKTGEGGDEGSPWKKAPSVEPLPPSDPVDGVVSVTIPDDILTDTNTLWRCYVVGYFIGDAPHVGSIHATINRLWSSAKSGSKIDVQFIEKNTVSSEEGSHGGGEVRFEVNANHSVVNELLLELQGLPSALGSDAGREMEWKGDGADGSNDQQSIEVAKDHDDAEIIISPSRFSVLEGIAEDAGADEEELEEGEMGMEEQKEDVKSKDIAKAGRLRASTSFKLSKQIPARVNTKA</sequence>
<accession>A0ABQ8E6M9</accession>
<dbReference type="EMBL" id="JAGKQM010000003">
    <property type="protein sequence ID" value="KAH0936518.1"/>
    <property type="molecule type" value="Genomic_DNA"/>
</dbReference>
<feature type="compositionally biased region" description="Basic and acidic residues" evidence="1">
    <location>
        <begin position="219"/>
        <end position="229"/>
    </location>
</feature>
<feature type="region of interest" description="Disordered" evidence="1">
    <location>
        <begin position="204"/>
        <end position="229"/>
    </location>
</feature>
<keyword evidence="3" id="KW-1185">Reference proteome</keyword>
<reference evidence="2 3" key="1">
    <citation type="submission" date="2021-05" db="EMBL/GenBank/DDBJ databases">
        <title>Genome Assembly of Synthetic Allotetraploid Brassica napus Reveals Homoeologous Exchanges between Subgenomes.</title>
        <authorList>
            <person name="Davis J.T."/>
        </authorList>
    </citation>
    <scope>NUCLEOTIDE SEQUENCE [LARGE SCALE GENOMIC DNA]</scope>
    <source>
        <strain evidence="3">cv. Da-Ae</strain>
        <tissue evidence="2">Seedling</tissue>
    </source>
</reference>